<comment type="caution">
    <text evidence="2">The sequence shown here is derived from an EMBL/GenBank/DDBJ whole genome shotgun (WGS) entry which is preliminary data.</text>
</comment>
<reference evidence="2" key="2">
    <citation type="submission" date="2020-09" db="EMBL/GenBank/DDBJ databases">
        <title>Reference genome assembly for Australian Ascochyta lentis isolate Al4.</title>
        <authorList>
            <person name="Lee R.C."/>
            <person name="Farfan-Caceres L.M."/>
            <person name="Debler J.W."/>
            <person name="Williams A.H."/>
            <person name="Henares B.M."/>
        </authorList>
    </citation>
    <scope>NUCLEOTIDE SEQUENCE</scope>
    <source>
        <strain evidence="2">Al4</strain>
    </source>
</reference>
<dbReference type="PANTHER" id="PTHR47843">
    <property type="entry name" value="BTB DOMAIN-CONTAINING PROTEIN-RELATED"/>
    <property type="match status" value="1"/>
</dbReference>
<name>A0A8H7MG76_9PLEO</name>
<dbReference type="SUPFAM" id="SSF54695">
    <property type="entry name" value="POZ domain"/>
    <property type="match status" value="1"/>
</dbReference>
<dbReference type="EMBL" id="RZGK01000015">
    <property type="protein sequence ID" value="KAF9693833.1"/>
    <property type="molecule type" value="Genomic_DNA"/>
</dbReference>
<reference evidence="2" key="1">
    <citation type="submission" date="2018-12" db="EMBL/GenBank/DDBJ databases">
        <authorList>
            <person name="Syme R.A."/>
            <person name="Farfan-Caceres L."/>
            <person name="Lichtenzveig J."/>
        </authorList>
    </citation>
    <scope>NUCLEOTIDE SEQUENCE</scope>
    <source>
        <strain evidence="2">Al4</strain>
    </source>
</reference>
<feature type="domain" description="BTB" evidence="1">
    <location>
        <begin position="17"/>
        <end position="86"/>
    </location>
</feature>
<evidence type="ECO:0000259" key="1">
    <source>
        <dbReference type="PROSITE" id="PS50097"/>
    </source>
</evidence>
<gene>
    <name evidence="2" type="ORF">EKO04_008115</name>
</gene>
<dbReference type="Gene3D" id="3.30.710.10">
    <property type="entry name" value="Potassium Channel Kv1.1, Chain A"/>
    <property type="match status" value="1"/>
</dbReference>
<dbReference type="AlphaFoldDB" id="A0A8H7MG76"/>
<evidence type="ECO:0000313" key="2">
    <source>
        <dbReference type="EMBL" id="KAF9693833.1"/>
    </source>
</evidence>
<protein>
    <recommendedName>
        <fullName evidence="1">BTB domain-containing protein</fullName>
    </recommendedName>
</protein>
<accession>A0A8H7MG76</accession>
<evidence type="ECO:0000313" key="3">
    <source>
        <dbReference type="Proteomes" id="UP000651452"/>
    </source>
</evidence>
<sequence>MKSAVGSQPCLSAPDPVFATVLVGKECKRFVVHESLLIHYSDFFRAALTGKFAEATDKTVKLEEDDAEIFEFFVHWLYYNRCPDDEKGDDAQLVDRFYFEGFPSASKTFKLYVFGDKYGVVRLRNDTINLLYDRMVYLDDDLPCPELVSYAFRHLKARDPICRLLVDVFCYNDDIFSISDRADYKCIPFLQAIWDRYIHHVYGSASFQLTLCDYHEHDTVEERKACKGTARSGE</sequence>
<dbReference type="PROSITE" id="PS50097">
    <property type="entry name" value="BTB"/>
    <property type="match status" value="1"/>
</dbReference>
<organism evidence="2 3">
    <name type="scientific">Ascochyta lentis</name>
    <dbReference type="NCBI Taxonomy" id="205686"/>
    <lineage>
        <taxon>Eukaryota</taxon>
        <taxon>Fungi</taxon>
        <taxon>Dikarya</taxon>
        <taxon>Ascomycota</taxon>
        <taxon>Pezizomycotina</taxon>
        <taxon>Dothideomycetes</taxon>
        <taxon>Pleosporomycetidae</taxon>
        <taxon>Pleosporales</taxon>
        <taxon>Pleosporineae</taxon>
        <taxon>Didymellaceae</taxon>
        <taxon>Ascochyta</taxon>
    </lineage>
</organism>
<dbReference type="Pfam" id="PF00651">
    <property type="entry name" value="BTB"/>
    <property type="match status" value="1"/>
</dbReference>
<dbReference type="CDD" id="cd18186">
    <property type="entry name" value="BTB_POZ_ZBTB_KLHL-like"/>
    <property type="match status" value="1"/>
</dbReference>
<keyword evidence="3" id="KW-1185">Reference proteome</keyword>
<proteinExistence type="predicted"/>
<dbReference type="Proteomes" id="UP000651452">
    <property type="component" value="Unassembled WGS sequence"/>
</dbReference>
<dbReference type="InterPro" id="IPR000210">
    <property type="entry name" value="BTB/POZ_dom"/>
</dbReference>
<dbReference type="InterPro" id="IPR011333">
    <property type="entry name" value="SKP1/BTB/POZ_sf"/>
</dbReference>
<dbReference type="PANTHER" id="PTHR47843:SF2">
    <property type="entry name" value="BTB DOMAIN-CONTAINING PROTEIN"/>
    <property type="match status" value="1"/>
</dbReference>
<dbReference type="OrthoDB" id="194443at2759"/>